<dbReference type="PROSITE" id="PS51126">
    <property type="entry name" value="DILUTE"/>
    <property type="match status" value="1"/>
</dbReference>
<dbReference type="InterPro" id="IPR036034">
    <property type="entry name" value="PDZ_sf"/>
</dbReference>
<evidence type="ECO:0000259" key="2">
    <source>
        <dbReference type="PROSITE" id="PS50106"/>
    </source>
</evidence>
<evidence type="ECO:0000256" key="1">
    <source>
        <dbReference type="SAM" id="MobiDB-lite"/>
    </source>
</evidence>
<dbReference type="SUPFAM" id="SSF50156">
    <property type="entry name" value="PDZ domain-like"/>
    <property type="match status" value="1"/>
</dbReference>
<feature type="domain" description="Dilute" evidence="4">
    <location>
        <begin position="432"/>
        <end position="709"/>
    </location>
</feature>
<dbReference type="AlphaFoldDB" id="A0A060Y3X5"/>
<dbReference type="PROSITE" id="PS50200">
    <property type="entry name" value="RA"/>
    <property type="match status" value="1"/>
</dbReference>
<dbReference type="PANTHER" id="PTHR16027:SF4">
    <property type="entry name" value="RAS-INTERACTING PROTEIN 1"/>
    <property type="match status" value="1"/>
</dbReference>
<gene>
    <name evidence="5" type="ORF">GSONMT00003444001</name>
</gene>
<dbReference type="PaxDb" id="8022-A0A060Y3X5"/>
<dbReference type="InterPro" id="IPR001478">
    <property type="entry name" value="PDZ"/>
</dbReference>
<dbReference type="GO" id="GO:0005911">
    <property type="term" value="C:cell-cell junction"/>
    <property type="evidence" value="ECO:0007669"/>
    <property type="project" value="TreeGrafter"/>
</dbReference>
<organism evidence="5 6">
    <name type="scientific">Oncorhynchus mykiss</name>
    <name type="common">Rainbow trout</name>
    <name type="synonym">Salmo gairdneri</name>
    <dbReference type="NCBI Taxonomy" id="8022"/>
    <lineage>
        <taxon>Eukaryota</taxon>
        <taxon>Metazoa</taxon>
        <taxon>Chordata</taxon>
        <taxon>Craniata</taxon>
        <taxon>Vertebrata</taxon>
        <taxon>Euteleostomi</taxon>
        <taxon>Actinopterygii</taxon>
        <taxon>Neopterygii</taxon>
        <taxon>Teleostei</taxon>
        <taxon>Protacanthopterygii</taxon>
        <taxon>Salmoniformes</taxon>
        <taxon>Salmonidae</taxon>
        <taxon>Salmoninae</taxon>
        <taxon>Oncorhynchus</taxon>
    </lineage>
</organism>
<evidence type="ECO:0000259" key="3">
    <source>
        <dbReference type="PROSITE" id="PS50200"/>
    </source>
</evidence>
<dbReference type="Proteomes" id="UP000193380">
    <property type="component" value="Unassembled WGS sequence"/>
</dbReference>
<proteinExistence type="predicted"/>
<evidence type="ECO:0000259" key="4">
    <source>
        <dbReference type="PROSITE" id="PS51126"/>
    </source>
</evidence>
<dbReference type="CDD" id="cd15472">
    <property type="entry name" value="Myo5p-like_CBD_Rasip1"/>
    <property type="match status" value="1"/>
</dbReference>
<dbReference type="GO" id="GO:0007165">
    <property type="term" value="P:signal transduction"/>
    <property type="evidence" value="ECO:0007669"/>
    <property type="project" value="InterPro"/>
</dbReference>
<feature type="domain" description="PDZ" evidence="2">
    <location>
        <begin position="916"/>
        <end position="1001"/>
    </location>
</feature>
<dbReference type="SUPFAM" id="SSF49879">
    <property type="entry name" value="SMAD/FHA domain"/>
    <property type="match status" value="1"/>
</dbReference>
<feature type="region of interest" description="Disordered" evidence="1">
    <location>
        <begin position="30"/>
        <end position="112"/>
    </location>
</feature>
<dbReference type="Gene3D" id="3.10.20.90">
    <property type="entry name" value="Phosphatidylinositol 3-kinase Catalytic Subunit, Chain A, domain 1"/>
    <property type="match status" value="1"/>
</dbReference>
<dbReference type="GO" id="GO:0001525">
    <property type="term" value="P:angiogenesis"/>
    <property type="evidence" value="ECO:0007669"/>
    <property type="project" value="TreeGrafter"/>
</dbReference>
<dbReference type="CDD" id="cd06690">
    <property type="entry name" value="PDZ_Radil-like"/>
    <property type="match status" value="1"/>
</dbReference>
<feature type="region of interest" description="Disordered" evidence="1">
    <location>
        <begin position="870"/>
        <end position="911"/>
    </location>
</feature>
<dbReference type="InterPro" id="IPR008984">
    <property type="entry name" value="SMAD_FHA_dom_sf"/>
</dbReference>
<dbReference type="EMBL" id="FR907171">
    <property type="protein sequence ID" value="CDQ86202.1"/>
    <property type="molecule type" value="Genomic_DNA"/>
</dbReference>
<name>A0A060Y3X5_ONCMY</name>
<dbReference type="Gene3D" id="2.30.42.10">
    <property type="match status" value="1"/>
</dbReference>
<feature type="compositionally biased region" description="Acidic residues" evidence="1">
    <location>
        <begin position="476"/>
        <end position="487"/>
    </location>
</feature>
<feature type="compositionally biased region" description="Polar residues" evidence="1">
    <location>
        <begin position="36"/>
        <end position="59"/>
    </location>
</feature>
<dbReference type="InterPro" id="IPR037983">
    <property type="entry name" value="CBD_Rasip1/Radil"/>
</dbReference>
<reference evidence="5" key="1">
    <citation type="journal article" date="2014" name="Nat. Commun.">
        <title>The rainbow trout genome provides novel insights into evolution after whole-genome duplication in vertebrates.</title>
        <authorList>
            <person name="Berthelot C."/>
            <person name="Brunet F."/>
            <person name="Chalopin D."/>
            <person name="Juanchich A."/>
            <person name="Bernard M."/>
            <person name="Noel B."/>
            <person name="Bento P."/>
            <person name="Da Silva C."/>
            <person name="Labadie K."/>
            <person name="Alberti A."/>
            <person name="Aury J.M."/>
            <person name="Louis A."/>
            <person name="Dehais P."/>
            <person name="Bardou P."/>
            <person name="Montfort J."/>
            <person name="Klopp C."/>
            <person name="Cabau C."/>
            <person name="Gaspin C."/>
            <person name="Thorgaard G.H."/>
            <person name="Boussaha M."/>
            <person name="Quillet E."/>
            <person name="Guyomard R."/>
            <person name="Galiana D."/>
            <person name="Bobe J."/>
            <person name="Volff J.N."/>
            <person name="Genet C."/>
            <person name="Wincker P."/>
            <person name="Jaillon O."/>
            <person name="Roest Crollius H."/>
            <person name="Guiguen Y."/>
        </authorList>
    </citation>
    <scope>NUCLEOTIDE SEQUENCE [LARGE SCALE GENOMIC DNA]</scope>
</reference>
<evidence type="ECO:0000313" key="6">
    <source>
        <dbReference type="Proteomes" id="UP000193380"/>
    </source>
</evidence>
<dbReference type="PANTHER" id="PTHR16027">
    <property type="entry name" value="DILUTE DOMAIN-CONTAINING PROTEIN YPR089W"/>
    <property type="match status" value="1"/>
</dbReference>
<dbReference type="GO" id="GO:0051020">
    <property type="term" value="F:GTPase binding"/>
    <property type="evidence" value="ECO:0007669"/>
    <property type="project" value="TreeGrafter"/>
</dbReference>
<evidence type="ECO:0008006" key="7">
    <source>
        <dbReference type="Google" id="ProtNLM"/>
    </source>
</evidence>
<reference evidence="5" key="2">
    <citation type="submission" date="2014-03" db="EMBL/GenBank/DDBJ databases">
        <authorList>
            <person name="Genoscope - CEA"/>
        </authorList>
    </citation>
    <scope>NUCLEOTIDE SEQUENCE</scope>
</reference>
<dbReference type="SMART" id="SM00228">
    <property type="entry name" value="PDZ"/>
    <property type="match status" value="1"/>
</dbReference>
<feature type="compositionally biased region" description="Acidic residues" evidence="1">
    <location>
        <begin position="898"/>
        <end position="910"/>
    </location>
</feature>
<accession>A0A060Y3X5</accession>
<feature type="region of interest" description="Disordered" evidence="1">
    <location>
        <begin position="474"/>
        <end position="493"/>
    </location>
</feature>
<feature type="compositionally biased region" description="Polar residues" evidence="1">
    <location>
        <begin position="753"/>
        <end position="766"/>
    </location>
</feature>
<dbReference type="InterPro" id="IPR000159">
    <property type="entry name" value="RA_dom"/>
</dbReference>
<dbReference type="PROSITE" id="PS50106">
    <property type="entry name" value="PDZ"/>
    <property type="match status" value="1"/>
</dbReference>
<dbReference type="Pfam" id="PF00595">
    <property type="entry name" value="PDZ"/>
    <property type="match status" value="1"/>
</dbReference>
<dbReference type="GO" id="GO:0035024">
    <property type="term" value="P:negative regulation of Rho protein signal transduction"/>
    <property type="evidence" value="ECO:0007669"/>
    <property type="project" value="TreeGrafter"/>
</dbReference>
<feature type="compositionally biased region" description="Basic residues" evidence="1">
    <location>
        <begin position="63"/>
        <end position="72"/>
    </location>
</feature>
<dbReference type="InterPro" id="IPR002710">
    <property type="entry name" value="Dilute_dom"/>
</dbReference>
<feature type="compositionally biased region" description="Low complexity" evidence="1">
    <location>
        <begin position="767"/>
        <end position="778"/>
    </location>
</feature>
<dbReference type="STRING" id="8022.A0A060Y3X5"/>
<dbReference type="InterPro" id="IPR029071">
    <property type="entry name" value="Ubiquitin-like_domsf"/>
</dbReference>
<dbReference type="SMART" id="SM01132">
    <property type="entry name" value="DIL"/>
    <property type="match status" value="1"/>
</dbReference>
<dbReference type="SUPFAM" id="SSF54236">
    <property type="entry name" value="Ubiquitin-like"/>
    <property type="match status" value="1"/>
</dbReference>
<sequence>MISEERSSHVSKQALNFPVGLLIRSPKKSLAKLGRNPSNGSLQSNTSDGTTHSAESTGVRQPAKNKIRRHNNRLSTVFNRSPLLRGDSGQGHVPDGRSMAGDMQAADDPAELSSQMSAPGILRIFGSDICQGTNYKSVLATTRSSAKELVKEALESHSHGFCWLTFHCPSSTLQDFVIYLMSGTTTIFGCCREHCNGEDEERLKVDILLFAPDILPQHCCVRRLDSTNSFPGDTKRTLTLLKPLHGAPVTRNGFLLKEEVELTPGDLVGLGRHYLFMFKDPTAAPGAPQTPLWMKQLCPDHGGGMGVSSSCQSCGSALPMKWPRVQRKPAPPRWKDPEGGEVSLSYELEQEDRVLQEVLVMVDPNGDEAKLTPAFLLSLSIQHSATTFQLTHFRRLLLRIASQIQLTMWEKTKELAVIQPERSFSDVQQEPEDVQLLSIEELIPGLRPLVLWMANSIELLHFIQHDVPQLLPWRQEEEEEEGSEPESEMWSTRTASEEAMTVLEEVIMFTFQQSVYYLTKSMYSALPSLLDGNPFSESGQLRVPEGVSGILDVLKEALSLLNAFQVHSDISSQLCAYLFFFTNASLFNALMERGSGGGFYQWSRGVQIRANLDLLMDWIQGMGLGDLAVEFFQKLSAAVNLLATPKENLLQASWSSLRTEFMPLNPAQLHHMLREYNPGRACPADWNPSPDEAEAALRTTGILESFDNHPPLILPSNTFHLELGKPITEPALFEQLGHLQDFIRSLPTSQTTQQALSGTATDAKSATSRSSPSVTVVPDPVPRPSLRAEVDSLSPAAPPQARGSHGDLSCCLAEAELTLKLKSLELQNALPRSSQADLGCHKSLALDPSCLLTPPNTPQGMGLSQSELEADLQEGAARQHRKAGSCPRECSERRNGNVEEDNAEEEEEKERDEVFTVELHRGPHGLGLALVDGMKTPLKMTGIYIKSVVPESPAAQCQKLRLGDRILAVNGISLVGMEYHIGRELIRSSGDALRLLVAKNESKSTGKSSVITC</sequence>
<protein>
    <recommendedName>
        <fullName evidence="7">PDZ domain-containing protein</fullName>
    </recommendedName>
</protein>
<feature type="region of interest" description="Disordered" evidence="1">
    <location>
        <begin position="753"/>
        <end position="806"/>
    </location>
</feature>
<dbReference type="Pfam" id="PF00788">
    <property type="entry name" value="RA"/>
    <property type="match status" value="1"/>
</dbReference>
<evidence type="ECO:0000313" key="5">
    <source>
        <dbReference type="EMBL" id="CDQ86202.1"/>
    </source>
</evidence>
<dbReference type="Gene3D" id="2.60.200.20">
    <property type="match status" value="1"/>
</dbReference>
<dbReference type="InterPro" id="IPR052072">
    <property type="entry name" value="Vascular_dev_regulator"/>
</dbReference>
<feature type="domain" description="Ras-associating" evidence="3">
    <location>
        <begin position="118"/>
        <end position="157"/>
    </location>
</feature>
<dbReference type="Pfam" id="PF01843">
    <property type="entry name" value="DIL"/>
    <property type="match status" value="1"/>
</dbReference>